<accession>A0A379EGT7</accession>
<accession>A0A0G4QEY8</accession>
<dbReference type="AlphaFoldDB" id="A0A0G4QEY8"/>
<organism evidence="2 3">
    <name type="scientific">Proteus penneri</name>
    <dbReference type="NCBI Taxonomy" id="102862"/>
    <lineage>
        <taxon>Bacteria</taxon>
        <taxon>Pseudomonadati</taxon>
        <taxon>Pseudomonadota</taxon>
        <taxon>Gammaproteobacteria</taxon>
        <taxon>Enterobacterales</taxon>
        <taxon>Morganellaceae</taxon>
        <taxon>Proteus</taxon>
    </lineage>
</organism>
<evidence type="ECO:0000313" key="3">
    <source>
        <dbReference type="Proteomes" id="UP000183920"/>
    </source>
</evidence>
<feature type="transmembrane region" description="Helical" evidence="1">
    <location>
        <begin position="100"/>
        <end position="122"/>
    </location>
</feature>
<feature type="transmembrane region" description="Helical" evidence="1">
    <location>
        <begin position="75"/>
        <end position="94"/>
    </location>
</feature>
<proteinExistence type="predicted"/>
<reference evidence="3" key="1">
    <citation type="submission" date="2015-06" db="EMBL/GenBank/DDBJ databases">
        <authorList>
            <person name="Urmite Genomes"/>
        </authorList>
    </citation>
    <scope>NUCLEOTIDE SEQUENCE [LARGE SCALE GENOMIC DNA]</scope>
    <source>
        <strain evidence="3">CSUR P1867</strain>
    </source>
</reference>
<sequence>MTLQHWVFSFKGRIGRRDFWAGLGGCFALFLGLFIINDMIYPLPAIVIWIVFLFILYPLCAIFTKRLHDRNKRGIWLLLLLLAVMLGLADTSSLEPFWQWAIGRFLPSFIGMIMLLDCGVFVGNDGENYFGKQTEQVDYRRWR</sequence>
<dbReference type="EMBL" id="CVRY01000006">
    <property type="protein sequence ID" value="CRL64463.1"/>
    <property type="molecule type" value="Genomic_DNA"/>
</dbReference>
<dbReference type="PANTHER" id="PTHR34980">
    <property type="entry name" value="INNER MEMBRANE PROTEIN-RELATED-RELATED"/>
    <property type="match status" value="1"/>
</dbReference>
<dbReference type="GO" id="GO:0005886">
    <property type="term" value="C:plasma membrane"/>
    <property type="evidence" value="ECO:0007669"/>
    <property type="project" value="TreeGrafter"/>
</dbReference>
<evidence type="ECO:0008006" key="4">
    <source>
        <dbReference type="Google" id="ProtNLM"/>
    </source>
</evidence>
<keyword evidence="1" id="KW-0812">Transmembrane</keyword>
<feature type="transmembrane region" description="Helical" evidence="1">
    <location>
        <begin position="19"/>
        <end position="37"/>
    </location>
</feature>
<evidence type="ECO:0000256" key="1">
    <source>
        <dbReference type="SAM" id="Phobius"/>
    </source>
</evidence>
<keyword evidence="1" id="KW-0472">Membrane</keyword>
<dbReference type="InterPro" id="IPR008523">
    <property type="entry name" value="DUF805"/>
</dbReference>
<keyword evidence="1" id="KW-1133">Transmembrane helix</keyword>
<name>A0A0G4QEY8_9GAMM</name>
<gene>
    <name evidence="2" type="ORF">BN1804_03020</name>
</gene>
<protein>
    <recommendedName>
        <fullName evidence="4">Inner membrane protein YhaH</fullName>
    </recommendedName>
</protein>
<dbReference type="Pfam" id="PF05656">
    <property type="entry name" value="DUF805"/>
    <property type="match status" value="1"/>
</dbReference>
<dbReference type="Proteomes" id="UP000183920">
    <property type="component" value="Unassembled WGS sequence"/>
</dbReference>
<dbReference type="RefSeq" id="WP_072064656.1">
    <property type="nucleotide sequence ID" value="NZ_CAXOLJ010000009.1"/>
</dbReference>
<feature type="transmembrane region" description="Helical" evidence="1">
    <location>
        <begin position="43"/>
        <end position="63"/>
    </location>
</feature>
<evidence type="ECO:0000313" key="2">
    <source>
        <dbReference type="EMBL" id="CRL64463.1"/>
    </source>
</evidence>
<dbReference type="GeneID" id="76524848"/>
<dbReference type="PANTHER" id="PTHR34980:SF1">
    <property type="entry name" value="INNER MEMBRANE PROTEIN"/>
    <property type="match status" value="1"/>
</dbReference>